<comment type="caution">
    <text evidence="4">The sequence shown here is derived from an EMBL/GenBank/DDBJ whole genome shotgun (WGS) entry which is preliminary data.</text>
</comment>
<organism evidence="4 5">
    <name type="scientific">Rubrivivax benzoatilyticus</name>
    <dbReference type="NCBI Taxonomy" id="316997"/>
    <lineage>
        <taxon>Bacteria</taxon>
        <taxon>Pseudomonadati</taxon>
        <taxon>Pseudomonadota</taxon>
        <taxon>Betaproteobacteria</taxon>
        <taxon>Burkholderiales</taxon>
        <taxon>Sphaerotilaceae</taxon>
        <taxon>Rubrivivax</taxon>
    </lineage>
</organism>
<feature type="repeat" description="TPR" evidence="3">
    <location>
        <begin position="366"/>
        <end position="399"/>
    </location>
</feature>
<name>A0ABX0HYP0_9BURK</name>
<evidence type="ECO:0000256" key="3">
    <source>
        <dbReference type="PROSITE-ProRule" id="PRU00339"/>
    </source>
</evidence>
<dbReference type="Pfam" id="PF13432">
    <property type="entry name" value="TPR_16"/>
    <property type="match status" value="5"/>
</dbReference>
<evidence type="ECO:0000256" key="2">
    <source>
        <dbReference type="ARBA" id="ARBA00022803"/>
    </source>
</evidence>
<dbReference type="EMBL" id="JAAOCD010000006">
    <property type="protein sequence ID" value="NHK99451.1"/>
    <property type="molecule type" value="Genomic_DNA"/>
</dbReference>
<dbReference type="SUPFAM" id="SSF48452">
    <property type="entry name" value="TPR-like"/>
    <property type="match status" value="4"/>
</dbReference>
<evidence type="ECO:0000313" key="4">
    <source>
        <dbReference type="EMBL" id="NHK99451.1"/>
    </source>
</evidence>
<gene>
    <name evidence="4" type="primary">prsT</name>
    <name evidence="4" type="ORF">G7087_13780</name>
</gene>
<dbReference type="RefSeq" id="WP_009857346.1">
    <property type="nucleotide sequence ID" value="NZ_JAAOCD010000006.1"/>
</dbReference>
<dbReference type="InterPro" id="IPR019734">
    <property type="entry name" value="TPR_rpt"/>
</dbReference>
<sequence length="921" mass="97705">MKHSLTAVAITVAALLAACGGPSEEELLATAKQSLAQNDSKSATISLKSALQKNPDLAEARLLLGTTLLAMGDAAGAVVELRKAEMLKLPEARVVPALARATLAAGDERRVVQTWGATRLGQPEADADLSTTLAMAYLRLDQTPKAEQAVEAALQAQPGYAPAKLLKARQLAARADLDGALRLTDELTGADARNAEAWLLKGQLEQYGRQDRDAALAAYRKAVEADPRQMTAHQSLVALLVAAGDVAGAEAHVQQLAKKLPDLAGTRLLQAQTAYLRSDFEGVRRLTQPLVQAAPNNPLVLQLAGAAEYQLRALPQAETLLAQAVKLQPGMPLATRLLAETYLRTGQADKTLALLQPELDSGKARAETLLLAGQAYLQIGEARQAEAVFAQAAKVAPQNPRARTAVALGKIGRGDTSAGLGELETLAAHESGVGADMALIASYLRQGDRAKALKAIDGLDAKRPQDPTPELMRGRVLLLGNDRAGARAAFGRALERDASYFPAVASLAALDLAEGKADAARKRFDDELARDPKNWRAMLALAEWHERTGGGADAASTQYAAAVKAAPNEALPRLRLIDDRLARRDTRGALSAAREAVAALPSSRELLAALARSELANRDYQQALTSFQKLAQLQPRSPAGLLGQADAYLGLKDEAGAERSLKAALELAPRLLPAQRALLGLYAGSGRYAEAVALAREIQKQRPGEAIGYLAEADVETARRKPEAALALIRSAVQKAPGAESAIRLHATLRAAGQGDEAERFAASWQKQHPDDIAFRFHLGDLALATKDWAAAEARYRDVLQRQPSNPMALNNVAWLMLQQHKPGALALAEKANTLAPGQPALRDTLALAAAAEGQLPRALQLQKETVQRSPDSPSLRLTLAKLMLQSGDKTGARAELDKLAKLGPGFDGQAEVAELLKKAS</sequence>
<accession>A0ABX0HYP0</accession>
<dbReference type="Pfam" id="PF13181">
    <property type="entry name" value="TPR_8"/>
    <property type="match status" value="1"/>
</dbReference>
<reference evidence="4 5" key="1">
    <citation type="submission" date="2020-03" db="EMBL/GenBank/DDBJ databases">
        <title>Rubrivivax benzoatilyticus JA2 (sequenced after 10 years sub-culturing).</title>
        <authorList>
            <person name="Gupta D."/>
            <person name="Chintalapati S."/>
            <person name="Chintalapati V.R."/>
        </authorList>
    </citation>
    <scope>NUCLEOTIDE SEQUENCE [LARGE SCALE GENOMIC DNA]</scope>
    <source>
        <strain evidence="4 5">JA2-Mal</strain>
    </source>
</reference>
<dbReference type="Gene3D" id="1.25.40.10">
    <property type="entry name" value="Tetratricopeptide repeat domain"/>
    <property type="match status" value="6"/>
</dbReference>
<protein>
    <submittedName>
        <fullName evidence="4">PEP-CTERM system TPR-repeat protein PrsT</fullName>
    </submittedName>
</protein>
<evidence type="ECO:0000313" key="5">
    <source>
        <dbReference type="Proteomes" id="UP000802098"/>
    </source>
</evidence>
<dbReference type="Proteomes" id="UP000802098">
    <property type="component" value="Unassembled WGS sequence"/>
</dbReference>
<dbReference type="SMART" id="SM00028">
    <property type="entry name" value="TPR"/>
    <property type="match status" value="9"/>
</dbReference>
<dbReference type="NCBIfam" id="TIGR02917">
    <property type="entry name" value="PEP_TPR_lipo"/>
    <property type="match status" value="1"/>
</dbReference>
<dbReference type="PROSITE" id="PS51257">
    <property type="entry name" value="PROKAR_LIPOPROTEIN"/>
    <property type="match status" value="1"/>
</dbReference>
<proteinExistence type="predicted"/>
<dbReference type="PANTHER" id="PTHR45586">
    <property type="entry name" value="TPR REPEAT-CONTAINING PROTEIN PA4667"/>
    <property type="match status" value="1"/>
</dbReference>
<keyword evidence="1" id="KW-0677">Repeat</keyword>
<keyword evidence="5" id="KW-1185">Reference proteome</keyword>
<dbReference type="InterPro" id="IPR011990">
    <property type="entry name" value="TPR-like_helical_dom_sf"/>
</dbReference>
<dbReference type="Pfam" id="PF14559">
    <property type="entry name" value="TPR_19"/>
    <property type="match status" value="1"/>
</dbReference>
<dbReference type="PROSITE" id="PS50005">
    <property type="entry name" value="TPR"/>
    <property type="match status" value="2"/>
</dbReference>
<evidence type="ECO:0000256" key="1">
    <source>
        <dbReference type="ARBA" id="ARBA00022737"/>
    </source>
</evidence>
<keyword evidence="2 3" id="KW-0802">TPR repeat</keyword>
<dbReference type="PANTHER" id="PTHR45586:SF1">
    <property type="entry name" value="LIPOPOLYSACCHARIDE ASSEMBLY PROTEIN B"/>
    <property type="match status" value="1"/>
</dbReference>
<dbReference type="InterPro" id="IPR014266">
    <property type="entry name" value="PEP-CTERM_TPR_PrsT"/>
</dbReference>
<feature type="repeat" description="TPR" evidence="3">
    <location>
        <begin position="604"/>
        <end position="637"/>
    </location>
</feature>
<dbReference type="InterPro" id="IPR051012">
    <property type="entry name" value="CellSynth/LPSAsmb/PSIAsmb"/>
</dbReference>